<dbReference type="Gene3D" id="3.80.10.10">
    <property type="entry name" value="Ribonuclease Inhibitor"/>
    <property type="match status" value="1"/>
</dbReference>
<protein>
    <submittedName>
        <fullName evidence="1">Uncharacterized protein</fullName>
    </submittedName>
</protein>
<dbReference type="InterPro" id="IPR032675">
    <property type="entry name" value="LRR_dom_sf"/>
</dbReference>
<organism evidence="1 2">
    <name type="scientific">Fistulifera solaris</name>
    <name type="common">Oleaginous diatom</name>
    <dbReference type="NCBI Taxonomy" id="1519565"/>
    <lineage>
        <taxon>Eukaryota</taxon>
        <taxon>Sar</taxon>
        <taxon>Stramenopiles</taxon>
        <taxon>Ochrophyta</taxon>
        <taxon>Bacillariophyta</taxon>
        <taxon>Bacillariophyceae</taxon>
        <taxon>Bacillariophycidae</taxon>
        <taxon>Naviculales</taxon>
        <taxon>Naviculaceae</taxon>
        <taxon>Fistulifera</taxon>
    </lineage>
</organism>
<gene>
    <name evidence="1" type="ORF">FisN_32Lh076</name>
</gene>
<dbReference type="InParanoid" id="A0A1Z5JGL6"/>
<name>A0A1Z5JGL6_FISSO</name>
<proteinExistence type="predicted"/>
<evidence type="ECO:0000313" key="2">
    <source>
        <dbReference type="Proteomes" id="UP000198406"/>
    </source>
</evidence>
<dbReference type="EMBL" id="BDSP01000058">
    <property type="protein sequence ID" value="GAX12901.1"/>
    <property type="molecule type" value="Genomic_DNA"/>
</dbReference>
<sequence length="511" mass="57298">MSLVNISEEDRLSDFSERQLTVEIQDLQDLSIILETAGEATECLLWLPQREAFLSNVSQFGSSVHIPGYRCPTMEIEWSDEGSERFSYWHVHAMTVTLERQIVAHLVTLPDANGFTSLSVTSMLEDDQKNLFPCSPDQIKKTFHYNIDRELHIQDFALDESQAVALVEPELPLRIKLSSCQFISKDASMAGHSAFNQALQRRSSPLHSLSFGQNLPFPQSQFRQRQLIKFWRIAASLKVVETLCLEDLDVTKENGFGELSSVPLKRLVLSDCTFGLEGTGIEIIAELIHCGCLSEGLVCDGLECELGPSWYIFGCAIANCQLSELRLENVGSKEAALLTMGVFEMVGRNTKLQHLSVGDYFNFSPDVFTWLMAALSKHPSLQVFQVDNVHEGIPQDLPATALKSLAEMMQLNRNIDVDVQLSRYKRKLDETSSIERLQKFNRFSRQVGKLAKLEDLNDRLTLVGTSAVETGSDFQKLSLLIAGHVDILVPSFRDAVYGEEEASSRKRARLG</sequence>
<dbReference type="AlphaFoldDB" id="A0A1Z5JGL6"/>
<dbReference type="Proteomes" id="UP000198406">
    <property type="component" value="Unassembled WGS sequence"/>
</dbReference>
<accession>A0A1Z5JGL6</accession>
<evidence type="ECO:0000313" key="1">
    <source>
        <dbReference type="EMBL" id="GAX12901.1"/>
    </source>
</evidence>
<comment type="caution">
    <text evidence="1">The sequence shown here is derived from an EMBL/GenBank/DDBJ whole genome shotgun (WGS) entry which is preliminary data.</text>
</comment>
<reference evidence="1 2" key="1">
    <citation type="journal article" date="2015" name="Plant Cell">
        <title>Oil accumulation by the oleaginous diatom Fistulifera solaris as revealed by the genome and transcriptome.</title>
        <authorList>
            <person name="Tanaka T."/>
            <person name="Maeda Y."/>
            <person name="Veluchamy A."/>
            <person name="Tanaka M."/>
            <person name="Abida H."/>
            <person name="Marechal E."/>
            <person name="Bowler C."/>
            <person name="Muto M."/>
            <person name="Sunaga Y."/>
            <person name="Tanaka M."/>
            <person name="Yoshino T."/>
            <person name="Taniguchi T."/>
            <person name="Fukuda Y."/>
            <person name="Nemoto M."/>
            <person name="Matsumoto M."/>
            <person name="Wong P.S."/>
            <person name="Aburatani S."/>
            <person name="Fujibuchi W."/>
        </authorList>
    </citation>
    <scope>NUCLEOTIDE SEQUENCE [LARGE SCALE GENOMIC DNA]</scope>
    <source>
        <strain evidence="1 2">JPCC DA0580</strain>
    </source>
</reference>
<keyword evidence="2" id="KW-1185">Reference proteome</keyword>
<dbReference type="SUPFAM" id="SSF52047">
    <property type="entry name" value="RNI-like"/>
    <property type="match status" value="1"/>
</dbReference>